<dbReference type="EMBL" id="KV426176">
    <property type="protein sequence ID" value="KZV85812.1"/>
    <property type="molecule type" value="Genomic_DNA"/>
</dbReference>
<protein>
    <submittedName>
        <fullName evidence="6">FAD/NAD(P)-binding domain-containing protein</fullName>
    </submittedName>
</protein>
<evidence type="ECO:0000313" key="6">
    <source>
        <dbReference type="EMBL" id="KZV85812.1"/>
    </source>
</evidence>
<dbReference type="Pfam" id="PF01494">
    <property type="entry name" value="FAD_binding_3"/>
    <property type="match status" value="1"/>
</dbReference>
<proteinExistence type="predicted"/>
<keyword evidence="1" id="KW-0285">Flavoprotein</keyword>
<dbReference type="AlphaFoldDB" id="A0A165E0N2"/>
<gene>
    <name evidence="6" type="ORF">EXIGLDRAFT_725502</name>
</gene>
<feature type="domain" description="FAD-binding" evidence="5">
    <location>
        <begin position="342"/>
        <end position="400"/>
    </location>
</feature>
<dbReference type="PANTHER" id="PTHR47178:SF5">
    <property type="entry name" value="FAD-BINDING DOMAIN-CONTAINING PROTEIN"/>
    <property type="match status" value="1"/>
</dbReference>
<sequence length="425" mass="46660">MSLPVLISGTGPAALLFAQKLLHSSPRISFHLYERDLSLVHRKQGYRFTVSGKGVRACRNVLSPEHFELLRDTAGYNEVDLVAKRIDAHTGEWIPSLGFTHKRPAEEEEEPLPIDRTLMRQVLFRGLEEYTTFGKEVVGYDHDSDSPGTVVVRFADGSTVHGALLVGADGAYSRVGAQLNSSSSPRTRLLDTEMRMIFGKTPFSPELYAALPEGEDAEILQGVTFVADPSPRQSPLFFMMHAMRFSHREKATAIDPHIGACIPRDYLYWALALRSDEPDVQGIDWLAMDASSAGDFAEKITKEWVHPLRAIVTHRDPVQTTPLLSAVTPLPLTPFEGPGQMVTLIGDAAHAMPPTSAMGVTTALRDAEVLGTALAEYGVSQRALEVYEAQMRVYATEAIEASINGGKKVVGMRDMQDLKPIQVGH</sequence>
<dbReference type="STRING" id="1314781.A0A165E0N2"/>
<reference evidence="6 7" key="1">
    <citation type="journal article" date="2016" name="Mol. Biol. Evol.">
        <title>Comparative Genomics of Early-Diverging Mushroom-Forming Fungi Provides Insights into the Origins of Lignocellulose Decay Capabilities.</title>
        <authorList>
            <person name="Nagy L.G."/>
            <person name="Riley R."/>
            <person name="Tritt A."/>
            <person name="Adam C."/>
            <person name="Daum C."/>
            <person name="Floudas D."/>
            <person name="Sun H."/>
            <person name="Yadav J.S."/>
            <person name="Pangilinan J."/>
            <person name="Larsson K.H."/>
            <person name="Matsuura K."/>
            <person name="Barry K."/>
            <person name="Labutti K."/>
            <person name="Kuo R."/>
            <person name="Ohm R.A."/>
            <person name="Bhattacharya S.S."/>
            <person name="Shirouzu T."/>
            <person name="Yoshinaga Y."/>
            <person name="Martin F.M."/>
            <person name="Grigoriev I.V."/>
            <person name="Hibbett D.S."/>
        </authorList>
    </citation>
    <scope>NUCLEOTIDE SEQUENCE [LARGE SCALE GENOMIC DNA]</scope>
    <source>
        <strain evidence="6 7">HHB12029</strain>
    </source>
</reference>
<dbReference type="GO" id="GO:0004497">
    <property type="term" value="F:monooxygenase activity"/>
    <property type="evidence" value="ECO:0007669"/>
    <property type="project" value="UniProtKB-KW"/>
</dbReference>
<evidence type="ECO:0000256" key="1">
    <source>
        <dbReference type="ARBA" id="ARBA00022630"/>
    </source>
</evidence>
<evidence type="ECO:0000256" key="3">
    <source>
        <dbReference type="ARBA" id="ARBA00023002"/>
    </source>
</evidence>
<dbReference type="PANTHER" id="PTHR47178">
    <property type="entry name" value="MONOOXYGENASE, FAD-BINDING"/>
    <property type="match status" value="1"/>
</dbReference>
<keyword evidence="4" id="KW-0503">Monooxygenase</keyword>
<evidence type="ECO:0000256" key="2">
    <source>
        <dbReference type="ARBA" id="ARBA00022827"/>
    </source>
</evidence>
<dbReference type="InParanoid" id="A0A165E0N2"/>
<dbReference type="InterPro" id="IPR036188">
    <property type="entry name" value="FAD/NAD-bd_sf"/>
</dbReference>
<evidence type="ECO:0000259" key="5">
    <source>
        <dbReference type="Pfam" id="PF01494"/>
    </source>
</evidence>
<dbReference type="OrthoDB" id="655030at2759"/>
<dbReference type="PRINTS" id="PR00420">
    <property type="entry name" value="RNGMNOXGNASE"/>
</dbReference>
<organism evidence="6 7">
    <name type="scientific">Exidia glandulosa HHB12029</name>
    <dbReference type="NCBI Taxonomy" id="1314781"/>
    <lineage>
        <taxon>Eukaryota</taxon>
        <taxon>Fungi</taxon>
        <taxon>Dikarya</taxon>
        <taxon>Basidiomycota</taxon>
        <taxon>Agaricomycotina</taxon>
        <taxon>Agaricomycetes</taxon>
        <taxon>Auriculariales</taxon>
        <taxon>Exidiaceae</taxon>
        <taxon>Exidia</taxon>
    </lineage>
</organism>
<dbReference type="Proteomes" id="UP000077266">
    <property type="component" value="Unassembled WGS sequence"/>
</dbReference>
<keyword evidence="7" id="KW-1185">Reference proteome</keyword>
<keyword evidence="3" id="KW-0560">Oxidoreductase</keyword>
<accession>A0A165E0N2</accession>
<dbReference type="GO" id="GO:0071949">
    <property type="term" value="F:FAD binding"/>
    <property type="evidence" value="ECO:0007669"/>
    <property type="project" value="InterPro"/>
</dbReference>
<evidence type="ECO:0000256" key="4">
    <source>
        <dbReference type="ARBA" id="ARBA00023033"/>
    </source>
</evidence>
<name>A0A165E0N2_EXIGL</name>
<dbReference type="SUPFAM" id="SSF51905">
    <property type="entry name" value="FAD/NAD(P)-binding domain"/>
    <property type="match status" value="1"/>
</dbReference>
<dbReference type="InterPro" id="IPR002938">
    <property type="entry name" value="FAD-bd"/>
</dbReference>
<keyword evidence="2" id="KW-0274">FAD</keyword>
<dbReference type="Gene3D" id="3.50.50.60">
    <property type="entry name" value="FAD/NAD(P)-binding domain"/>
    <property type="match status" value="1"/>
</dbReference>
<evidence type="ECO:0000313" key="7">
    <source>
        <dbReference type="Proteomes" id="UP000077266"/>
    </source>
</evidence>